<evidence type="ECO:0000256" key="2">
    <source>
        <dbReference type="ARBA" id="ARBA00022827"/>
    </source>
</evidence>
<comment type="caution">
    <text evidence="3">The sequence shown here is derived from an EMBL/GenBank/DDBJ whole genome shotgun (WGS) entry which is preliminary data.</text>
</comment>
<gene>
    <name evidence="3" type="ORF">C1J01_45280</name>
</gene>
<keyword evidence="4" id="KW-1185">Reference proteome</keyword>
<feature type="non-terminal residue" evidence="3">
    <location>
        <position position="1"/>
    </location>
</feature>
<name>A0A2W2CW53_9ACTN</name>
<organism evidence="3 4">
    <name type="scientific">Nonomuraea aridisoli</name>
    <dbReference type="NCBI Taxonomy" id="2070368"/>
    <lineage>
        <taxon>Bacteria</taxon>
        <taxon>Bacillati</taxon>
        <taxon>Actinomycetota</taxon>
        <taxon>Actinomycetes</taxon>
        <taxon>Streptosporangiales</taxon>
        <taxon>Streptosporangiaceae</taxon>
        <taxon>Nonomuraea</taxon>
    </lineage>
</organism>
<sequence length="125" mass="12845">GEVIGQPPPWWGRVPPGEVLAEVRFPPAAAGAVLDAAAGAGMALRGSAVAGRLLLATDGQLPVSALRKTVEDAGGRVVVLATPDDGPDGGVDRWGQISGLALMRRVKERFDPGRRMSPGRFVGGI</sequence>
<dbReference type="SUPFAM" id="SSF55103">
    <property type="entry name" value="FAD-linked oxidases, C-terminal domain"/>
    <property type="match status" value="1"/>
</dbReference>
<dbReference type="EMBL" id="POUD01000404">
    <property type="protein sequence ID" value="PZG03922.1"/>
    <property type="molecule type" value="Genomic_DNA"/>
</dbReference>
<accession>A0A2W2CW53</accession>
<keyword evidence="2" id="KW-0274">FAD</keyword>
<dbReference type="GO" id="GO:0003824">
    <property type="term" value="F:catalytic activity"/>
    <property type="evidence" value="ECO:0007669"/>
    <property type="project" value="InterPro"/>
</dbReference>
<dbReference type="InterPro" id="IPR016164">
    <property type="entry name" value="FAD-linked_Oxase-like_C"/>
</dbReference>
<proteinExistence type="predicted"/>
<reference evidence="3 4" key="1">
    <citation type="submission" date="2018-01" db="EMBL/GenBank/DDBJ databases">
        <title>Draft genome sequence of Nonomuraea sp. KC333.</title>
        <authorList>
            <person name="Sahin N."/>
            <person name="Saygin H."/>
            <person name="Ay H."/>
        </authorList>
    </citation>
    <scope>NUCLEOTIDE SEQUENCE [LARGE SCALE GENOMIC DNA]</scope>
    <source>
        <strain evidence="3 4">KC333</strain>
    </source>
</reference>
<protein>
    <submittedName>
        <fullName evidence="3">FAD-linked oxidase</fullName>
    </submittedName>
</protein>
<evidence type="ECO:0000313" key="3">
    <source>
        <dbReference type="EMBL" id="PZG03922.1"/>
    </source>
</evidence>
<dbReference type="AlphaFoldDB" id="A0A2W2CW53"/>
<evidence type="ECO:0000256" key="1">
    <source>
        <dbReference type="ARBA" id="ARBA00022630"/>
    </source>
</evidence>
<dbReference type="GO" id="GO:0050660">
    <property type="term" value="F:flavin adenine dinucleotide binding"/>
    <property type="evidence" value="ECO:0007669"/>
    <property type="project" value="InterPro"/>
</dbReference>
<evidence type="ECO:0000313" key="4">
    <source>
        <dbReference type="Proteomes" id="UP000249304"/>
    </source>
</evidence>
<keyword evidence="1" id="KW-0285">Flavoprotein</keyword>
<dbReference type="Proteomes" id="UP000249304">
    <property type="component" value="Unassembled WGS sequence"/>
</dbReference>